<protein>
    <submittedName>
        <fullName evidence="1">Uncharacterized protein</fullName>
    </submittedName>
</protein>
<dbReference type="AlphaFoldDB" id="A0A376CJE1"/>
<dbReference type="Proteomes" id="UP000254467">
    <property type="component" value="Unassembled WGS sequence"/>
</dbReference>
<sequence length="168" mass="18601">MFWTQRCCSIFVVKVWGMIAEWIADELAAGRTDLQRMLDTSPFPRPALRTVAEAGDFRIVDGQVMLDDDYRGETWFVEGSDLVDRGDGVVAWTVDVEDTEASLRVPRALISVLGVPRMDRVVLRSEAGTHLVSYVHEPMLGPVAAMLSGPGRVTFLFDSVARTLAVET</sequence>
<keyword evidence="2" id="KW-1185">Reference proteome</keyword>
<accession>A0A376CJE1</accession>
<gene>
    <name evidence="1" type="ORF">NCTC11862_00359</name>
</gene>
<dbReference type="EMBL" id="UFXQ01000001">
    <property type="protein sequence ID" value="STC68600.1"/>
    <property type="molecule type" value="Genomic_DNA"/>
</dbReference>
<reference evidence="1 2" key="1">
    <citation type="submission" date="2018-06" db="EMBL/GenBank/DDBJ databases">
        <authorList>
            <consortium name="Pathogen Informatics"/>
            <person name="Doyle S."/>
        </authorList>
    </citation>
    <scope>NUCLEOTIDE SEQUENCE [LARGE SCALE GENOMIC DNA]</scope>
    <source>
        <strain evidence="1 2">NCTC11862</strain>
    </source>
</reference>
<evidence type="ECO:0000313" key="1">
    <source>
        <dbReference type="EMBL" id="STC68600.1"/>
    </source>
</evidence>
<proteinExistence type="predicted"/>
<dbReference type="STRING" id="35756.GCA_001044155_01918"/>
<name>A0A376CJE1_9CORY</name>
<organism evidence="1 2">
    <name type="scientific">Corynebacterium pilosum</name>
    <dbReference type="NCBI Taxonomy" id="35756"/>
    <lineage>
        <taxon>Bacteria</taxon>
        <taxon>Bacillati</taxon>
        <taxon>Actinomycetota</taxon>
        <taxon>Actinomycetes</taxon>
        <taxon>Mycobacteriales</taxon>
        <taxon>Corynebacteriaceae</taxon>
        <taxon>Corynebacterium</taxon>
    </lineage>
</organism>
<evidence type="ECO:0000313" key="2">
    <source>
        <dbReference type="Proteomes" id="UP000254467"/>
    </source>
</evidence>